<dbReference type="Pfam" id="PF00498">
    <property type="entry name" value="FHA"/>
    <property type="match status" value="1"/>
</dbReference>
<feature type="transmembrane region" description="Helical" evidence="5">
    <location>
        <begin position="551"/>
        <end position="572"/>
    </location>
</feature>
<evidence type="ECO:0000256" key="1">
    <source>
        <dbReference type="ARBA" id="ARBA00022737"/>
    </source>
</evidence>
<dbReference type="NCBIfam" id="TIGR03928">
    <property type="entry name" value="T7_EssCb_Firm"/>
    <property type="match status" value="1"/>
</dbReference>
<sequence length="1565" mass="178607">MILLIYNQKMCREILLPNLRDSDYAISISGKAYGLRQDIRLLLEITGVTWKIKADETYQLRKSGIFCENVVLEEHEKLVIRTKRGEELELIVADSGLGFLTLGKYDFRQMSQISIGAAPQNEICYEFENLISSYHAEFQRHSDGWYVVDKSSNGIFGKNGRIGGTYRLNFGEHLNLFGLHIIFLGTMLAVGTYYGELKIDQERLKRYDFKNQENNIPSNKTDTEETDTYFNRSPRDFSSLYTEPVEIEGPPARKAAKQKPWFLVVGPSFTMAIPMLLGCGLAIWGSGMRGMASGAFMYTGLITAVGSSGLGAFWAVTNLKYAKQEESSEEERRFNAYSNYLIDITETIEKKYKYNADIMRKMYPEAQTCAGYDSSNIHLWNRNYTHEDFLFHRLGLGELPFQVKIDVPKEKFTMDTDTLIEKPQMIQKQFETLYQVPVGISLLKKQLIGLIGGGNKRGAIEIMHSIVAEIAASHCYTDVKFVFLYDEEEDDKKVWESMKWFPHVWSEDRQMRYMAADEVERRDVLFALSNILRARIQDIDNRKKRAIPKPYYLIFVSNPALLEGELLARYIYEPVPDYGITTFLMAQTVSQLPNTCEEMIQSDKTFEGYYNLQEGPMQRKPIRLDRVSNDSLEQMGRRLSGIKVNEIETTSEIPQSLDFFSMYGVRKLDDFMVEERWKKNRTYNSMKALIGKKSGNADCYLDIHEKYHGPHGLIAGTTGSGKSETLQTYILSLALNFSPEDVSFFIIDFKGGGMANLFDGLPHMAGQISNLSGNQIRRAMISIKSENLRRQRIFTENGVNNINLYTRLYKNKEAQEPVPHLFIIIDEFAELKKEEPDFMRELISVAQVGRSLGVHLILATQKPSGTVDDNIWSNSRFRLCLRVQDRQDSNDMLHKPDAAFITQTGRGYLQVGSDEIYELFQSGWSGAPYEESEDGADVSVSMLTRTGKEALAASRLRRLRKEVNKRDTQEKTQLSAIVEYLKLKAEELGYQNARQLWMPVLEKNIVLSELEKADVSEREKTEKWSLDAVVGLYDDPQNQQQKPLLVDFAQNGNLAVCGSVVTGKSIFMQTMLYSLFQKYNPDQLQCYILDFSSHLMTPFESAPNTGGIVYDNQEDRLGKFMHLLEKMMEERKKLFEGGNYAQYVRAYGQKIPAILVVIDNFGGFREKTRMKYDDIILKYVREGTGYGMYLAVTAAGYGMAEIPGRIADNIRTPICLEQSDRFRYMEILRTTKLPVFPEAGIPGRGLAEVDGKMLEFQTALSVQADDDFGRGRILEQFSKEKSVKWTGKRPLPIPEIPENPILGQLEKMENYSKLAEGRNHIPFAYELETAEVFSVGLRETYCYTISGRAHTGKTNVLKLLMYGAQKAGGKLCVIEPGQTELKKTAQECGAQYLTDTKTVFEYFKELTPTFVARNKKKRALIEEGADEERIYREMYSETPVYIFLSDLKEFFKLIYSADAEVGNMSGFMETIMAKGPLHRIYFFGCLKVEDAISLMSYKAYQSYISYKKGVHLGGNLSTQKIFNFQNIPYAELSKAMKKGFAYAADEEDETIGIQIVVPLARRENI</sequence>
<dbReference type="Proteomes" id="UP000661649">
    <property type="component" value="Unassembled WGS sequence"/>
</dbReference>
<dbReference type="InterPro" id="IPR003593">
    <property type="entry name" value="AAA+_ATPase"/>
</dbReference>
<keyword evidence="1" id="KW-0677">Repeat</keyword>
<evidence type="ECO:0000259" key="6">
    <source>
        <dbReference type="PROSITE" id="PS50006"/>
    </source>
</evidence>
<evidence type="ECO:0000256" key="2">
    <source>
        <dbReference type="ARBA" id="ARBA00022741"/>
    </source>
</evidence>
<name>A0ABR7PCA8_9FIRM</name>
<feature type="transmembrane region" description="Helical" evidence="5">
    <location>
        <begin position="176"/>
        <end position="195"/>
    </location>
</feature>
<dbReference type="SMART" id="SM00382">
    <property type="entry name" value="AAA"/>
    <property type="match status" value="1"/>
</dbReference>
<evidence type="ECO:0000256" key="4">
    <source>
        <dbReference type="PROSITE-ProRule" id="PRU00289"/>
    </source>
</evidence>
<keyword evidence="5" id="KW-0812">Transmembrane</keyword>
<evidence type="ECO:0000256" key="3">
    <source>
        <dbReference type="ARBA" id="ARBA00022840"/>
    </source>
</evidence>
<organism evidence="8 9">
    <name type="scientific">Blautia stercoris</name>
    <dbReference type="NCBI Taxonomy" id="871664"/>
    <lineage>
        <taxon>Bacteria</taxon>
        <taxon>Bacillati</taxon>
        <taxon>Bacillota</taxon>
        <taxon>Clostridia</taxon>
        <taxon>Lachnospirales</taxon>
        <taxon>Lachnospiraceae</taxon>
        <taxon>Blautia</taxon>
    </lineage>
</organism>
<dbReference type="CDD" id="cd01127">
    <property type="entry name" value="TrwB_TraG_TraD_VirD4"/>
    <property type="match status" value="1"/>
</dbReference>
<keyword evidence="2 4" id="KW-0547">Nucleotide-binding</keyword>
<dbReference type="InterPro" id="IPR000253">
    <property type="entry name" value="FHA_dom"/>
</dbReference>
<evidence type="ECO:0000313" key="9">
    <source>
        <dbReference type="Proteomes" id="UP000661649"/>
    </source>
</evidence>
<feature type="domain" description="FtsK" evidence="7">
    <location>
        <begin position="1041"/>
        <end position="1225"/>
    </location>
</feature>
<feature type="transmembrane region" description="Helical" evidence="5">
    <location>
        <begin position="296"/>
        <end position="316"/>
    </location>
</feature>
<comment type="caution">
    <text evidence="8">The sequence shown here is derived from an EMBL/GenBank/DDBJ whole genome shotgun (WGS) entry which is preliminary data.</text>
</comment>
<dbReference type="SUPFAM" id="SSF52540">
    <property type="entry name" value="P-loop containing nucleoside triphosphate hydrolases"/>
    <property type="match status" value="2"/>
</dbReference>
<dbReference type="InterPro" id="IPR023839">
    <property type="entry name" value="Firmicutes_EssC_C"/>
</dbReference>
<feature type="binding site" evidence="4">
    <location>
        <begin position="716"/>
        <end position="723"/>
    </location>
    <ligand>
        <name>ATP</name>
        <dbReference type="ChEBI" id="CHEBI:30616"/>
    </ligand>
</feature>
<dbReference type="SUPFAM" id="SSF49879">
    <property type="entry name" value="SMAD/FHA domain"/>
    <property type="match status" value="1"/>
</dbReference>
<feature type="domain" description="FtsK" evidence="7">
    <location>
        <begin position="696"/>
        <end position="890"/>
    </location>
</feature>
<keyword evidence="9" id="KW-1185">Reference proteome</keyword>
<feature type="domain" description="FHA" evidence="6">
    <location>
        <begin position="113"/>
        <end position="162"/>
    </location>
</feature>
<dbReference type="CDD" id="cd00060">
    <property type="entry name" value="FHA"/>
    <property type="match status" value="1"/>
</dbReference>
<dbReference type="PROSITE" id="PS50901">
    <property type="entry name" value="FTSK"/>
    <property type="match status" value="2"/>
</dbReference>
<keyword evidence="5" id="KW-1133">Transmembrane helix</keyword>
<keyword evidence="5" id="KW-0472">Membrane</keyword>
<protein>
    <submittedName>
        <fullName evidence="8">Type VII secretion protein EssC</fullName>
    </submittedName>
</protein>
<keyword evidence="3 4" id="KW-0067">ATP-binding</keyword>
<feature type="binding site" evidence="4">
    <location>
        <begin position="1058"/>
        <end position="1065"/>
    </location>
    <ligand>
        <name>ATP</name>
        <dbReference type="ChEBI" id="CHEBI:30616"/>
    </ligand>
</feature>
<feature type="transmembrane region" description="Helical" evidence="5">
    <location>
        <begin position="261"/>
        <end position="284"/>
    </location>
</feature>
<dbReference type="RefSeq" id="WP_187558815.1">
    <property type="nucleotide sequence ID" value="NZ_JACRTP010000004.1"/>
</dbReference>
<dbReference type="InterPro" id="IPR002543">
    <property type="entry name" value="FtsK_dom"/>
</dbReference>
<reference evidence="8 9" key="1">
    <citation type="submission" date="2020-08" db="EMBL/GenBank/DDBJ databases">
        <title>Genome public.</title>
        <authorList>
            <person name="Liu C."/>
            <person name="Sun Q."/>
        </authorList>
    </citation>
    <scope>NUCLEOTIDE SEQUENCE [LARGE SCALE GENOMIC DNA]</scope>
    <source>
        <strain evidence="8 9">3_YM_SP_D4_24.mj</strain>
    </source>
</reference>
<dbReference type="EMBL" id="JACRTP010000004">
    <property type="protein sequence ID" value="MBC8629060.1"/>
    <property type="molecule type" value="Genomic_DNA"/>
</dbReference>
<proteinExistence type="predicted"/>
<dbReference type="Gene3D" id="3.40.50.300">
    <property type="entry name" value="P-loop containing nucleotide triphosphate hydrolases"/>
    <property type="match status" value="3"/>
</dbReference>
<accession>A0ABR7PCA8</accession>
<dbReference type="InterPro" id="IPR050206">
    <property type="entry name" value="FtsK/SpoIIIE/SftA"/>
</dbReference>
<evidence type="ECO:0000259" key="7">
    <source>
        <dbReference type="PROSITE" id="PS50901"/>
    </source>
</evidence>
<dbReference type="InterPro" id="IPR027417">
    <property type="entry name" value="P-loop_NTPase"/>
</dbReference>
<evidence type="ECO:0000256" key="5">
    <source>
        <dbReference type="SAM" id="Phobius"/>
    </source>
</evidence>
<dbReference type="PANTHER" id="PTHR22683:SF1">
    <property type="entry name" value="TYPE VII SECRETION SYSTEM PROTEIN ESSC"/>
    <property type="match status" value="1"/>
</dbReference>
<gene>
    <name evidence="8" type="primary">essC</name>
    <name evidence="8" type="ORF">H8712_10640</name>
</gene>
<dbReference type="InterPro" id="IPR008984">
    <property type="entry name" value="SMAD_FHA_dom_sf"/>
</dbReference>
<dbReference type="PANTHER" id="PTHR22683">
    <property type="entry name" value="SPORULATION PROTEIN RELATED"/>
    <property type="match status" value="1"/>
</dbReference>
<dbReference type="Gene3D" id="2.60.200.20">
    <property type="match status" value="1"/>
</dbReference>
<evidence type="ECO:0000313" key="8">
    <source>
        <dbReference type="EMBL" id="MBC8629060.1"/>
    </source>
</evidence>
<dbReference type="Pfam" id="PF01580">
    <property type="entry name" value="FtsK_SpoIIIE"/>
    <property type="match status" value="2"/>
</dbReference>
<dbReference type="PROSITE" id="PS50006">
    <property type="entry name" value="FHA_DOMAIN"/>
    <property type="match status" value="1"/>
</dbReference>